<dbReference type="InterPro" id="IPR036812">
    <property type="entry name" value="NAD(P)_OxRdtase_dom_sf"/>
</dbReference>
<evidence type="ECO:0000256" key="5">
    <source>
        <dbReference type="PIRSR" id="PIRSR000097-3"/>
    </source>
</evidence>
<dbReference type="PROSITE" id="PS00063">
    <property type="entry name" value="ALDOKETO_REDUCTASE_3"/>
    <property type="match status" value="1"/>
</dbReference>
<dbReference type="AlphaFoldDB" id="A0A8H7WKP9"/>
<evidence type="ECO:0000256" key="4">
    <source>
        <dbReference type="PIRSR" id="PIRSR000097-2"/>
    </source>
</evidence>
<comment type="similarity">
    <text evidence="1">Belongs to the aldo/keto reductase family.</text>
</comment>
<evidence type="ECO:0000256" key="2">
    <source>
        <dbReference type="ARBA" id="ARBA00023002"/>
    </source>
</evidence>
<dbReference type="Gene3D" id="3.20.20.100">
    <property type="entry name" value="NADP-dependent oxidoreductase domain"/>
    <property type="match status" value="1"/>
</dbReference>
<name>A0A8H7WKP9_9HELO</name>
<proteinExistence type="inferred from homology"/>
<dbReference type="PROSITE" id="PS00798">
    <property type="entry name" value="ALDOKETO_REDUCTASE_1"/>
    <property type="match status" value="1"/>
</dbReference>
<evidence type="ECO:0000256" key="3">
    <source>
        <dbReference type="PIRSR" id="PIRSR000097-1"/>
    </source>
</evidence>
<sequence>MATIKLASGHNMPIVGFGLWKVDQNTTAETVYEAIKVGYRLFDGAYDYQNEKEAGLGIKKAIQEGIVKRDDVFVTTKLWNNYHSKEKAKKMAYAQRESWGLEYIDLYLIHFPIALKYIEPEKLRYPGWWMDEAHQVVETDRVPVSETWQALEELVDEGVVRSIGVSNFSTQLLYDMLTYNRHPISSLQIEHHPYLVQDTLIKMAQENGIVITGYSTFGPQSFIELPPAFRKRAEVVPTLFENPVIQKLAKKYGRPAGQILLRWATQRGIAVIPKSNNVARLKQNLEVNDFSMTDDELAETAALDAGLRFNDPGFYLERPLRIFD</sequence>
<evidence type="ECO:0000259" key="6">
    <source>
        <dbReference type="Pfam" id="PF00248"/>
    </source>
</evidence>
<feature type="binding site" evidence="4">
    <location>
        <position position="110"/>
    </location>
    <ligand>
        <name>substrate</name>
    </ligand>
</feature>
<organism evidence="7 8">
    <name type="scientific">Cadophora malorum</name>
    <dbReference type="NCBI Taxonomy" id="108018"/>
    <lineage>
        <taxon>Eukaryota</taxon>
        <taxon>Fungi</taxon>
        <taxon>Dikarya</taxon>
        <taxon>Ascomycota</taxon>
        <taxon>Pezizomycotina</taxon>
        <taxon>Leotiomycetes</taxon>
        <taxon>Helotiales</taxon>
        <taxon>Ploettnerulaceae</taxon>
        <taxon>Cadophora</taxon>
    </lineage>
</organism>
<dbReference type="SUPFAM" id="SSF51430">
    <property type="entry name" value="NAD(P)-linked oxidoreductase"/>
    <property type="match status" value="1"/>
</dbReference>
<evidence type="ECO:0000256" key="1">
    <source>
        <dbReference type="ARBA" id="ARBA00007905"/>
    </source>
</evidence>
<dbReference type="PANTHER" id="PTHR11732">
    <property type="entry name" value="ALDO/KETO REDUCTASE"/>
    <property type="match status" value="1"/>
</dbReference>
<dbReference type="PROSITE" id="PS00062">
    <property type="entry name" value="ALDOKETO_REDUCTASE_2"/>
    <property type="match status" value="1"/>
</dbReference>
<dbReference type="FunFam" id="3.20.20.100:FF:000007">
    <property type="entry name" value="NAD(P)H-dependent D-xylose reductase xyl1"/>
    <property type="match status" value="1"/>
</dbReference>
<keyword evidence="8" id="KW-1185">Reference proteome</keyword>
<dbReference type="Proteomes" id="UP000664132">
    <property type="component" value="Unassembled WGS sequence"/>
</dbReference>
<dbReference type="EMBL" id="JAFJYH010000002">
    <property type="protein sequence ID" value="KAG4426438.1"/>
    <property type="molecule type" value="Genomic_DNA"/>
</dbReference>
<accession>A0A8H7WKP9</accession>
<feature type="site" description="Lowers pKa of active site Tyr" evidence="5">
    <location>
        <position position="77"/>
    </location>
</feature>
<protein>
    <recommendedName>
        <fullName evidence="6">NADP-dependent oxidoreductase domain-containing protein</fullName>
    </recommendedName>
</protein>
<evidence type="ECO:0000313" key="8">
    <source>
        <dbReference type="Proteomes" id="UP000664132"/>
    </source>
</evidence>
<dbReference type="OrthoDB" id="416253at2759"/>
<dbReference type="InterPro" id="IPR020471">
    <property type="entry name" value="AKR"/>
</dbReference>
<dbReference type="PIRSF" id="PIRSF000097">
    <property type="entry name" value="AKR"/>
    <property type="match status" value="1"/>
</dbReference>
<comment type="caution">
    <text evidence="7">The sequence shown here is derived from an EMBL/GenBank/DDBJ whole genome shotgun (WGS) entry which is preliminary data.</text>
</comment>
<evidence type="ECO:0000313" key="7">
    <source>
        <dbReference type="EMBL" id="KAG4426438.1"/>
    </source>
</evidence>
<keyword evidence="2" id="KW-0560">Oxidoreductase</keyword>
<dbReference type="InterPro" id="IPR023210">
    <property type="entry name" value="NADP_OxRdtase_dom"/>
</dbReference>
<gene>
    <name evidence="7" type="ORF">IFR04_000320</name>
</gene>
<dbReference type="PRINTS" id="PR00069">
    <property type="entry name" value="ALDKETRDTASE"/>
</dbReference>
<reference evidence="7" key="1">
    <citation type="submission" date="2021-02" db="EMBL/GenBank/DDBJ databases">
        <title>Genome sequence Cadophora malorum strain M34.</title>
        <authorList>
            <person name="Stefanovic E."/>
            <person name="Vu D."/>
            <person name="Scully C."/>
            <person name="Dijksterhuis J."/>
            <person name="Roader J."/>
            <person name="Houbraken J."/>
        </authorList>
    </citation>
    <scope>NUCLEOTIDE SEQUENCE</scope>
    <source>
        <strain evidence="7">M34</strain>
    </source>
</reference>
<feature type="domain" description="NADP-dependent oxidoreductase" evidence="6">
    <location>
        <begin position="16"/>
        <end position="303"/>
    </location>
</feature>
<dbReference type="GO" id="GO:0016491">
    <property type="term" value="F:oxidoreductase activity"/>
    <property type="evidence" value="ECO:0007669"/>
    <property type="project" value="UniProtKB-KW"/>
</dbReference>
<dbReference type="InterPro" id="IPR018170">
    <property type="entry name" value="Aldo/ket_reductase_CS"/>
</dbReference>
<dbReference type="Pfam" id="PF00248">
    <property type="entry name" value="Aldo_ket_red"/>
    <property type="match status" value="1"/>
</dbReference>
<feature type="active site" description="Proton donor" evidence="3">
    <location>
        <position position="48"/>
    </location>
</feature>